<sequence length="319" mass="34388">MANSLFPWDLLKAECLRLVCTQLVQASEEGGSYQGAFRRDDMIDFLRDVEERGLEPAVKKMEANQSPRKVASTPAQASPKRKSARIQEGNESENANYNTRFKGAKRVKLTKEDKEPSSASRPVTPRKPGRPRKSTQADEGKLVSARKQGATRKAAEGASSTPAKRRAGRPKKSAAADDEEEEEERPKKGRGRPKKGTNGASTSKAPVSKGKEVFAGIILKSNPSLLKRARHVQADDESDVDGEANPNGEVPEDVEDGGEDEVIIPPTEGVNGVSMGEVESAPASSNKENDPNDMVFIANETEVHGDADADAEGDDDVPQ</sequence>
<feature type="region of interest" description="Disordered" evidence="1">
    <location>
        <begin position="58"/>
        <end position="319"/>
    </location>
</feature>
<feature type="compositionally biased region" description="Acidic residues" evidence="1">
    <location>
        <begin position="250"/>
        <end position="262"/>
    </location>
</feature>
<evidence type="ECO:0000313" key="3">
    <source>
        <dbReference type="Proteomes" id="UP000284706"/>
    </source>
</evidence>
<comment type="caution">
    <text evidence="2">The sequence shown here is derived from an EMBL/GenBank/DDBJ whole genome shotgun (WGS) entry which is preliminary data.</text>
</comment>
<gene>
    <name evidence="2" type="ORF">CVT26_005850</name>
</gene>
<dbReference type="InterPro" id="IPR017956">
    <property type="entry name" value="AT_hook_DNA-bd_motif"/>
</dbReference>
<dbReference type="InParanoid" id="A0A409WBP9"/>
<dbReference type="OrthoDB" id="3892913at2759"/>
<evidence type="ECO:0000256" key="1">
    <source>
        <dbReference type="SAM" id="MobiDB-lite"/>
    </source>
</evidence>
<name>A0A409WBP9_9AGAR</name>
<proteinExistence type="predicted"/>
<dbReference type="STRING" id="231916.A0A409WBP9"/>
<dbReference type="SMART" id="SM00384">
    <property type="entry name" value="AT_hook"/>
    <property type="match status" value="3"/>
</dbReference>
<dbReference type="Proteomes" id="UP000284706">
    <property type="component" value="Unassembled WGS sequence"/>
</dbReference>
<feature type="compositionally biased region" description="Acidic residues" evidence="1">
    <location>
        <begin position="308"/>
        <end position="319"/>
    </location>
</feature>
<feature type="compositionally biased region" description="Basic residues" evidence="1">
    <location>
        <begin position="163"/>
        <end position="172"/>
    </location>
</feature>
<organism evidence="2 3">
    <name type="scientific">Gymnopilus dilepis</name>
    <dbReference type="NCBI Taxonomy" id="231916"/>
    <lineage>
        <taxon>Eukaryota</taxon>
        <taxon>Fungi</taxon>
        <taxon>Dikarya</taxon>
        <taxon>Basidiomycota</taxon>
        <taxon>Agaricomycotina</taxon>
        <taxon>Agaricomycetes</taxon>
        <taxon>Agaricomycetidae</taxon>
        <taxon>Agaricales</taxon>
        <taxon>Agaricineae</taxon>
        <taxon>Hymenogastraceae</taxon>
        <taxon>Gymnopilus</taxon>
    </lineage>
</organism>
<keyword evidence="3" id="KW-1185">Reference proteome</keyword>
<dbReference type="GO" id="GO:0003677">
    <property type="term" value="F:DNA binding"/>
    <property type="evidence" value="ECO:0007669"/>
    <property type="project" value="InterPro"/>
</dbReference>
<dbReference type="AlphaFoldDB" id="A0A409WBP9"/>
<protein>
    <submittedName>
        <fullName evidence="2">Uncharacterized protein</fullName>
    </submittedName>
</protein>
<evidence type="ECO:0000313" key="2">
    <source>
        <dbReference type="EMBL" id="PPQ75947.1"/>
    </source>
</evidence>
<reference evidence="2 3" key="1">
    <citation type="journal article" date="2018" name="Evol. Lett.">
        <title>Horizontal gene cluster transfer increased hallucinogenic mushroom diversity.</title>
        <authorList>
            <person name="Reynolds H.T."/>
            <person name="Vijayakumar V."/>
            <person name="Gluck-Thaler E."/>
            <person name="Korotkin H.B."/>
            <person name="Matheny P.B."/>
            <person name="Slot J.C."/>
        </authorList>
    </citation>
    <scope>NUCLEOTIDE SEQUENCE [LARGE SCALE GENOMIC DNA]</scope>
    <source>
        <strain evidence="2 3">SRW20</strain>
    </source>
</reference>
<dbReference type="PRINTS" id="PR00929">
    <property type="entry name" value="ATHOOK"/>
</dbReference>
<dbReference type="EMBL" id="NHYE01005212">
    <property type="protein sequence ID" value="PPQ75947.1"/>
    <property type="molecule type" value="Genomic_DNA"/>
</dbReference>
<accession>A0A409WBP9</accession>